<evidence type="ECO:0000313" key="4">
    <source>
        <dbReference type="EMBL" id="SNR59652.1"/>
    </source>
</evidence>
<feature type="domain" description="GEVED" evidence="3">
    <location>
        <begin position="772"/>
        <end position="857"/>
    </location>
</feature>
<feature type="domain" description="DUF11" evidence="2">
    <location>
        <begin position="1268"/>
        <end position="1365"/>
    </location>
</feature>
<dbReference type="Pfam" id="PF20009">
    <property type="entry name" value="GEVED"/>
    <property type="match status" value="2"/>
</dbReference>
<dbReference type="InterPro" id="IPR001434">
    <property type="entry name" value="OmcB-like_DUF11"/>
</dbReference>
<keyword evidence="5" id="KW-1185">Reference proteome</keyword>
<sequence length="1756" mass="180577">MATSLDWSAPCAGIQPEVPKTEKTNPVSNQKVDEVLKPVSNRFLRMLCSGTAAITVLSSPALAETCSVSPTFVNWITPGTLGGLNVDQSATLQWGSAATDISISGPLFIFGGETSITRISEYPDSRGTYSLNFGSPVVHDLNIFVGNVGRNGFQPLESGIVGDFNMTLSGGGTAENLFGAVTPLDNQGYFQIFGSDTEGIAQTALTGTGADGLPLDGKFWVHDPNLVPGDINNGGEDQAYGMIDLAYTAPTVVSGGSDTITQLTLRQVGVGVGPTVTLGVQARLRSCINAADDDFSSAPIASASGGSTGSVLGDDLLNGGGVDTTPLLGNVDLAVVSLPTPAVGAINLATDTGEITVEAGTTPGTYFVEYSLTDRTTDGTPTNTDTATATVVVGGAAAGTIVAVNDDYTSTPVNAAFGGSAGEVLTNDTANGIPALFPNVTLSVLTQAVPASPGDPVPTLVTSGIDAGRVVVPSGVPAGVYTIDYLLCDAVNSADCDTATVTIAVFEGNGLDFGDAPLSYLIPTHAVASTPTIYLGAVPPDTELVAQSDGTATGDDIADTNDEDGVTFPILTQGLSVTLDVEVTGNGYLQAWLDFDGDGLFATAPVERIATDLRDDGTSDDNVAGDGIIQINITVPDDATTDLTFARFRYGSEQGLGTTSFAVDGEVEDYSLIIAAADLVDRGDAPASYGDPRHVVVPQIYLGSALPDTETSTRFSTDADGDDLSGSDDEDATTFPQLVAGTTVPLTVQTHETLSVQFDLGLPVLVPGITNLQLWIDFDQNGVFDTSEQVAVDYRDGGTGDTDGTFNNQISLNIPVPTDIGNGTTYARLRWSTTSGIAADPFDGLNMDGEVEDYLVTLSNPNGPLTCSSNFYMVATEPAQNLPALDELSISESGGIYTLSHTDLPPDYTGNYLVTGWGYNELDGYIYGVGQSPRNLYQINASGAVRAVADISGLSLESPDTSSDILPNGIMIYMSGTDFSRYQLLDISDPANPVALGVLTAEAGAAYGRDMAYNPRDGLIYFVDTSNNLHSFDPRNGVPGAITVDPVASLPLPAGKFSIDIDSVWFDGSGFMYAFDNQSRQVFALEVGSVGARPASYQFIEVLGTIDNLTYQGNDGASCRAPGPFVSSIFAEGAISGTLYQDADGSDTRDTGEPGLPAGITVTLHDDNGTPADPADDTLALTTETTADGSYAFGTVDSTLTYRIEVDTTDPEIPAGLTLSTTNPLTGVAVTTGAETTDQDFGFVAAPTAADLSLSKSVVSAANGLPVTQATAGEALDFILTVTNDGPGTPTGVQVRDLMPQGFAYVSDDAGAQGDTYDTGTGIWALGDVPAGSNQTLTIRVTMRDSGEHTNTAEIVASSLPDPDSDPAVGALVDDLSDGLADDDEASVTLAFTGTGATLSGVVFLDNGAGATAYDGVQEGAEAGTDRAVVAVYDSAGALIGSPAVAADGSWSLTLPDGYTDAVTVSVLPDAGLRAVSETAAALPGLVNTDPRDGSFTFTPAAGTSYSDLSFGLIVEARLNLDQQAAIRPGQVVSLRHEYVADATGSVSFIVENQTSATPGAFSTGLFLDTDCDGTANTPITDPVAIQAATLLCIVTRVSASSAVSPGASYSFDLVADTSYGASGLNEQDRNTDRVTVESSQGALKLTKTVRNVTQGSAEGVANAAAAGDVLEYRIYVQNAGTLPSSDIIIYDRTPPYTVLANAVPSPVDLGGGVTCISSLPGTDSSGYAGDLRWNCTGSYQPGADGSVTFQIRISP</sequence>
<dbReference type="Pfam" id="PF01345">
    <property type="entry name" value="DUF11"/>
    <property type="match status" value="1"/>
</dbReference>
<dbReference type="PANTHER" id="PTHR34819:SF3">
    <property type="entry name" value="CELL SURFACE PROTEIN"/>
    <property type="match status" value="1"/>
</dbReference>
<dbReference type="EMBL" id="FZNN01000012">
    <property type="protein sequence ID" value="SNR59652.1"/>
    <property type="molecule type" value="Genomic_DNA"/>
</dbReference>
<dbReference type="Gene3D" id="2.60.40.10">
    <property type="entry name" value="Immunoglobulins"/>
    <property type="match status" value="2"/>
</dbReference>
<dbReference type="InterPro" id="IPR051172">
    <property type="entry name" value="Chlamydia_OmcB"/>
</dbReference>
<feature type="compositionally biased region" description="Acidic residues" evidence="1">
    <location>
        <begin position="719"/>
        <end position="730"/>
    </location>
</feature>
<dbReference type="NCBIfam" id="TIGR01451">
    <property type="entry name" value="B_ant_repeat"/>
    <property type="match status" value="2"/>
</dbReference>
<name>A0A238XLV5_9RHOB</name>
<feature type="region of interest" description="Disordered" evidence="1">
    <location>
        <begin position="708"/>
        <end position="730"/>
    </location>
</feature>
<evidence type="ECO:0000256" key="1">
    <source>
        <dbReference type="SAM" id="MobiDB-lite"/>
    </source>
</evidence>
<dbReference type="Proteomes" id="UP000198417">
    <property type="component" value="Unassembled WGS sequence"/>
</dbReference>
<dbReference type="InterPro" id="IPR013783">
    <property type="entry name" value="Ig-like_fold"/>
</dbReference>
<accession>A0A238XLV5</accession>
<dbReference type="PANTHER" id="PTHR34819">
    <property type="entry name" value="LARGE CYSTEINE-RICH PERIPLASMIC PROTEIN OMCB"/>
    <property type="match status" value="1"/>
</dbReference>
<feature type="domain" description="GEVED" evidence="3">
    <location>
        <begin position="588"/>
        <end position="672"/>
    </location>
</feature>
<evidence type="ECO:0000259" key="3">
    <source>
        <dbReference type="Pfam" id="PF20009"/>
    </source>
</evidence>
<evidence type="ECO:0000313" key="5">
    <source>
        <dbReference type="Proteomes" id="UP000198417"/>
    </source>
</evidence>
<feature type="region of interest" description="Disordered" evidence="1">
    <location>
        <begin position="1"/>
        <end position="25"/>
    </location>
</feature>
<dbReference type="InterPro" id="IPR047589">
    <property type="entry name" value="DUF11_rpt"/>
</dbReference>
<proteinExistence type="predicted"/>
<dbReference type="SUPFAM" id="SSF117074">
    <property type="entry name" value="Hypothetical protein PA1324"/>
    <property type="match status" value="1"/>
</dbReference>
<protein>
    <submittedName>
        <fullName evidence="4">Conserved repeat domain-containing protein</fullName>
    </submittedName>
</protein>
<dbReference type="InterPro" id="IPR045474">
    <property type="entry name" value="GEVED"/>
</dbReference>
<dbReference type="OrthoDB" id="1204817at2"/>
<organism evidence="4 5">
    <name type="scientific">Puniceibacterium sediminis</name>
    <dbReference type="NCBI Taxonomy" id="1608407"/>
    <lineage>
        <taxon>Bacteria</taxon>
        <taxon>Pseudomonadati</taxon>
        <taxon>Pseudomonadota</taxon>
        <taxon>Alphaproteobacteria</taxon>
        <taxon>Rhodobacterales</taxon>
        <taxon>Paracoccaceae</taxon>
        <taxon>Puniceibacterium</taxon>
    </lineage>
</organism>
<reference evidence="4 5" key="1">
    <citation type="submission" date="2017-06" db="EMBL/GenBank/DDBJ databases">
        <authorList>
            <person name="Kim H.J."/>
            <person name="Triplett B.A."/>
        </authorList>
    </citation>
    <scope>NUCLEOTIDE SEQUENCE [LARGE SCALE GENOMIC DNA]</scope>
    <source>
        <strain evidence="4 5">DSM 29052</strain>
    </source>
</reference>
<evidence type="ECO:0000259" key="2">
    <source>
        <dbReference type="Pfam" id="PF01345"/>
    </source>
</evidence>
<dbReference type="SUPFAM" id="SSF101898">
    <property type="entry name" value="NHL repeat"/>
    <property type="match status" value="1"/>
</dbReference>
<gene>
    <name evidence="4" type="ORF">SAMN06265370_11213</name>
</gene>